<protein>
    <submittedName>
        <fullName evidence="3">Non-lysosomal glucosylceramidase</fullName>
    </submittedName>
</protein>
<dbReference type="InterPro" id="IPR006775">
    <property type="entry name" value="GH116_catalytic"/>
</dbReference>
<accession>A0A388T917</accession>
<proteinExistence type="predicted"/>
<dbReference type="EMBL" id="BGZN01000006">
    <property type="protein sequence ID" value="GBR73108.1"/>
    <property type="molecule type" value="Genomic_DNA"/>
</dbReference>
<dbReference type="GO" id="GO:0005975">
    <property type="term" value="P:carbohydrate metabolic process"/>
    <property type="evidence" value="ECO:0007669"/>
    <property type="project" value="InterPro"/>
</dbReference>
<dbReference type="GO" id="GO:0008422">
    <property type="term" value="F:beta-glucosidase activity"/>
    <property type="evidence" value="ECO:0007669"/>
    <property type="project" value="TreeGrafter"/>
</dbReference>
<dbReference type="PANTHER" id="PTHR12654">
    <property type="entry name" value="BILE ACID BETA-GLUCOSIDASE-RELATED"/>
    <property type="match status" value="1"/>
</dbReference>
<dbReference type="InterPro" id="IPR024462">
    <property type="entry name" value="GH116_N"/>
</dbReference>
<dbReference type="InterPro" id="IPR008928">
    <property type="entry name" value="6-hairpin_glycosidase_sf"/>
</dbReference>
<name>A0A388T917_TERA1</name>
<dbReference type="InterPro" id="IPR012341">
    <property type="entry name" value="6hp_glycosidase-like_sf"/>
</dbReference>
<dbReference type="SUPFAM" id="SSF48208">
    <property type="entry name" value="Six-hairpin glycosidases"/>
    <property type="match status" value="1"/>
</dbReference>
<dbReference type="Gene3D" id="1.50.10.10">
    <property type="match status" value="1"/>
</dbReference>
<dbReference type="Pfam" id="PF12215">
    <property type="entry name" value="Glyco_hydr_116N"/>
    <property type="match status" value="1"/>
</dbReference>
<feature type="domain" description="Glycosyl-hydrolase family 116 N-terminal" evidence="2">
    <location>
        <begin position="42"/>
        <end position="340"/>
    </location>
</feature>
<dbReference type="AlphaFoldDB" id="A0A388T917"/>
<keyword evidence="4" id="KW-1185">Reference proteome</keyword>
<evidence type="ECO:0000259" key="1">
    <source>
        <dbReference type="Pfam" id="PF04685"/>
    </source>
</evidence>
<sequence length="761" mass="87149">MFPAARLAIPKNAYRIALQRLARLKTLKPKADYPMIDSFPHGAPLGGFGAGTFSRSPYGDFNIWHLFPGVHIEEILDVCGLAVFRKTKNKTEAYPLSLRSKIWTKKKLNPKKCEYAALYPKSWYQYKELDVVVEQFSPVLPHNYKETSYPAACFKVQVSNKQKQPQEIAVLFSWQNILGWGFDNSGAATEQKYVKDLGRRRNKRVEDADYKGIVFQAESARAADTLSGEMCLATYAPEGAQVSFCTQFDAESGAPEIWESFAARGILPENVSTKYEQPAGALAVKAYLNPGETLTLPFALVWDIPFCLRGRVQKYYTKYFGADGENSFAIAQEVLENMAKYSAEITRWHNSVAKKVPPRLVPAMFNELYYLADGGSIWDARTGLYSYLECYDYLFYETLDVRFFGAFPLAKFWPDIEKRIMQEFTKTIFTEDSVKIDYHAQAAVSEKILVSGEHNKKFIQRDLRKRKNALPHDLGSPLEAPWEKINAYTWQNANRWKDLNSKYALQIYRAYYYHGKKDHEFLAECWPGLLKAVEYLSAFDTDNDGLPENENFPDQTFDNWLMRGTSAYCGILRLASLQAGAQIAEILGEKEQAQKWRRLLKKAKDSLNRKLWNGRYFNFDEFSGDVMAAQLAGQWFLEQMHLPGVLEPEQIDAALKHIYRSNFLNVENGRHGLVNGRTAKGQPVKVAQGNDAWTGVNYAFAGHLLLRGRRKKAEKLLRRVNSLLYKKGMLFRTPESWDSRGRFVSSMYMRPGVIWALADWY</sequence>
<evidence type="ECO:0000313" key="4">
    <source>
        <dbReference type="Proteomes" id="UP000269352"/>
    </source>
</evidence>
<evidence type="ECO:0000313" key="3">
    <source>
        <dbReference type="EMBL" id="GBR73108.1"/>
    </source>
</evidence>
<organism evidence="3 4">
    <name type="scientific">Termititenax aidoneus</name>
    <dbReference type="NCBI Taxonomy" id="2218524"/>
    <lineage>
        <taxon>Bacteria</taxon>
        <taxon>Bacillati</taxon>
        <taxon>Candidatus Margulisiibacteriota</taxon>
        <taxon>Candidatus Termititenacia</taxon>
        <taxon>Candidatus Termititenacales</taxon>
        <taxon>Candidatus Termititenacaceae</taxon>
        <taxon>Candidatus Termititenax</taxon>
    </lineage>
</organism>
<gene>
    <name evidence="3" type="primary">GBA2</name>
    <name evidence="3" type="ORF">NO1_0548</name>
</gene>
<dbReference type="Pfam" id="PF04685">
    <property type="entry name" value="DUF608"/>
    <property type="match status" value="1"/>
</dbReference>
<dbReference type="Proteomes" id="UP000269352">
    <property type="component" value="Unassembled WGS sequence"/>
</dbReference>
<feature type="domain" description="Glycosyl-hydrolase family 116 catalytic region" evidence="1">
    <location>
        <begin position="384"/>
        <end position="757"/>
    </location>
</feature>
<evidence type="ECO:0000259" key="2">
    <source>
        <dbReference type="Pfam" id="PF12215"/>
    </source>
</evidence>
<reference evidence="3 4" key="1">
    <citation type="journal article" date="2019" name="ISME J.">
        <title>Genome analyses of uncultured TG2/ZB3 bacteria in 'Margulisbacteria' specifically attached to ectosymbiotic spirochetes of protists in the termite gut.</title>
        <authorList>
            <person name="Utami Y.D."/>
            <person name="Kuwahara H."/>
            <person name="Igai K."/>
            <person name="Murakami T."/>
            <person name="Sugaya K."/>
            <person name="Morikawa T."/>
            <person name="Nagura Y."/>
            <person name="Yuki M."/>
            <person name="Deevong P."/>
            <person name="Inoue T."/>
            <person name="Kihara K."/>
            <person name="Lo N."/>
            <person name="Yamada A."/>
            <person name="Ohkuma M."/>
            <person name="Hongoh Y."/>
        </authorList>
    </citation>
    <scope>NUCLEOTIDE SEQUENCE [LARGE SCALE GENOMIC DNA]</scope>
    <source>
        <strain evidence="3">NkOx7-01</strain>
    </source>
</reference>
<comment type="caution">
    <text evidence="3">The sequence shown here is derived from an EMBL/GenBank/DDBJ whole genome shotgun (WGS) entry which is preliminary data.</text>
</comment>
<dbReference type="PANTHER" id="PTHR12654:SF0">
    <property type="entry name" value="NON-LYSOSOMAL GLUCOSYLCERAMIDASE"/>
    <property type="match status" value="1"/>
</dbReference>
<dbReference type="InterPro" id="IPR052566">
    <property type="entry name" value="Non-lysos_glucosylceramidase"/>
</dbReference>